<proteinExistence type="predicted"/>
<keyword evidence="2" id="KW-1185">Reference proteome</keyword>
<dbReference type="OrthoDB" id="39442at10239"/>
<dbReference type="KEGG" id="vg:28800519"/>
<name>A0A160DEP6_9CAUD</name>
<dbReference type="GeneID" id="28800519"/>
<accession>A0A160DEP6</accession>
<dbReference type="EMBL" id="KU998245">
    <property type="protein sequence ID" value="ANA86396.1"/>
    <property type="molecule type" value="Genomic_DNA"/>
</dbReference>
<organism evidence="1 2">
    <name type="scientific">Gordonia phage OneUp</name>
    <dbReference type="NCBI Taxonomy" id="1838074"/>
    <lineage>
        <taxon>Viruses</taxon>
        <taxon>Duplodnaviria</taxon>
        <taxon>Heunggongvirae</taxon>
        <taxon>Uroviricota</taxon>
        <taxon>Caudoviricetes</taxon>
        <taxon>Oneupvirus</taxon>
        <taxon>Oneupvirus oneup</taxon>
    </lineage>
</organism>
<dbReference type="Proteomes" id="UP000204609">
    <property type="component" value="Segment"/>
</dbReference>
<evidence type="ECO:0000313" key="1">
    <source>
        <dbReference type="EMBL" id="ANA86396.1"/>
    </source>
</evidence>
<evidence type="ECO:0000313" key="2">
    <source>
        <dbReference type="Proteomes" id="UP000204609"/>
    </source>
</evidence>
<protein>
    <submittedName>
        <fullName evidence="1">Uncharacterized protein</fullName>
    </submittedName>
</protein>
<dbReference type="RefSeq" id="YP_009274478.1">
    <property type="nucleotide sequence ID" value="NC_030917.1"/>
</dbReference>
<reference evidence="2" key="1">
    <citation type="submission" date="2016-03" db="EMBL/GenBank/DDBJ databases">
        <authorList>
            <person name="Ploux O."/>
        </authorList>
    </citation>
    <scope>NUCLEOTIDE SEQUENCE [LARGE SCALE GENOMIC DNA]</scope>
</reference>
<sequence length="70" mass="7595">MAYIFDKAELAALAEVIPKIDDATGSSLGNSQLYIDMDPLPVKDGNNNTIGHILWDDGFVGFRPVDGEIE</sequence>
<gene>
    <name evidence="1" type="primary">61</name>
    <name evidence="1" type="ORF">PBI_ONEUP_61</name>
</gene>